<dbReference type="GO" id="GO:0043565">
    <property type="term" value="F:sequence-specific DNA binding"/>
    <property type="evidence" value="ECO:0007669"/>
    <property type="project" value="InterPro"/>
</dbReference>
<evidence type="ECO:0000313" key="3">
    <source>
        <dbReference type="Proteomes" id="UP000074294"/>
    </source>
</evidence>
<dbReference type="InterPro" id="IPR036081">
    <property type="entry name" value="Translin_sf"/>
</dbReference>
<evidence type="ECO:0000313" key="2">
    <source>
        <dbReference type="EMBL" id="KUO41428.1"/>
    </source>
</evidence>
<protein>
    <recommendedName>
        <fullName evidence="4">Haloacid dehalogenase</fullName>
    </recommendedName>
</protein>
<proteinExistence type="predicted"/>
<evidence type="ECO:0008006" key="4">
    <source>
        <dbReference type="Google" id="ProtNLM"/>
    </source>
</evidence>
<dbReference type="EMBL" id="LQMQ01000021">
    <property type="protein sequence ID" value="KUO41428.1"/>
    <property type="molecule type" value="Genomic_DNA"/>
</dbReference>
<sequence>MLERMRAYFDLQAKLREQALESSRLTIRASAKAIAAIHRGDVKAAEAFIAEAKEGLNSLAKLTADAPELAESGIVLSAQQEYGEAEIVKAAILEGKLLEVDEIGIPFKPYLAALADAAGELRRHILDSIRANEIERAEATLKLMEKIFEFLMEFDYADAVLPGMKRRQDMVRQVLERTRGDLTLALRQQRLERALEKRGG</sequence>
<reference evidence="2 3" key="1">
    <citation type="journal article" date="2016" name="Nat. Microbiol.">
        <title>Genomic inference of the metabolism of cosmopolitan subsurface Archaea, Hadesarchaea.</title>
        <authorList>
            <person name="Baker B.J."/>
            <person name="Saw J.H."/>
            <person name="Lind A.E."/>
            <person name="Lazar C.S."/>
            <person name="Hinrichs K.-U."/>
            <person name="Teske A.P."/>
            <person name="Ettema T.J."/>
        </authorList>
    </citation>
    <scope>NUCLEOTIDE SEQUENCE [LARGE SCALE GENOMIC DNA]</scope>
</reference>
<accession>A0A147JY49</accession>
<keyword evidence="1" id="KW-0479">Metal-binding</keyword>
<comment type="caution">
    <text evidence="2">The sequence shown here is derived from an EMBL/GenBank/DDBJ whole genome shotgun (WGS) entry which is preliminary data.</text>
</comment>
<dbReference type="GO" id="GO:0046872">
    <property type="term" value="F:metal ion binding"/>
    <property type="evidence" value="ECO:0007669"/>
    <property type="project" value="UniProtKB-KW"/>
</dbReference>
<evidence type="ECO:0000256" key="1">
    <source>
        <dbReference type="PIRSR" id="PIRSR602848-1"/>
    </source>
</evidence>
<dbReference type="SUPFAM" id="SSF74784">
    <property type="entry name" value="Translin"/>
    <property type="match status" value="1"/>
</dbReference>
<organism evidence="2 3">
    <name type="scientific">Hadarchaeum yellowstonense</name>
    <dbReference type="NCBI Taxonomy" id="1776334"/>
    <lineage>
        <taxon>Archaea</taxon>
        <taxon>Methanobacteriati</taxon>
        <taxon>Candidatus Hadarchaeota</taxon>
        <taxon>Candidatus Hadarchaeia</taxon>
        <taxon>Candidatus Hadarchaeales</taxon>
        <taxon>Candidatus Hadarchaeaceae</taxon>
        <taxon>Candidatus Hadarchaeum</taxon>
    </lineage>
</organism>
<dbReference type="CDD" id="cd14820">
    <property type="entry name" value="TRAX"/>
    <property type="match status" value="1"/>
</dbReference>
<dbReference type="InterPro" id="IPR002848">
    <property type="entry name" value="Translin_fam"/>
</dbReference>
<dbReference type="PANTHER" id="PTHR10741">
    <property type="entry name" value="TRANSLIN AND TRANSLIN ASSOCIATED PROTEIN X"/>
    <property type="match status" value="1"/>
</dbReference>
<dbReference type="STRING" id="1776334.APZ16_06450"/>
<dbReference type="Proteomes" id="UP000074294">
    <property type="component" value="Unassembled WGS sequence"/>
</dbReference>
<gene>
    <name evidence="2" type="ORF">APZ16_06450</name>
</gene>
<feature type="binding site" evidence="1">
    <location>
        <position position="120"/>
    </location>
    <ligand>
        <name>Mg(2+)</name>
        <dbReference type="ChEBI" id="CHEBI:18420"/>
    </ligand>
</feature>
<name>A0A147JY49_HADYE</name>
<dbReference type="Gene3D" id="1.20.58.2140">
    <property type="match status" value="1"/>
</dbReference>
<keyword evidence="1" id="KW-0460">Magnesium</keyword>
<dbReference type="AlphaFoldDB" id="A0A147JY49"/>